<organism evidence="1 2">
    <name type="scientific">Glomus cerebriforme</name>
    <dbReference type="NCBI Taxonomy" id="658196"/>
    <lineage>
        <taxon>Eukaryota</taxon>
        <taxon>Fungi</taxon>
        <taxon>Fungi incertae sedis</taxon>
        <taxon>Mucoromycota</taxon>
        <taxon>Glomeromycotina</taxon>
        <taxon>Glomeromycetes</taxon>
        <taxon>Glomerales</taxon>
        <taxon>Glomeraceae</taxon>
        <taxon>Glomus</taxon>
    </lineage>
</organism>
<dbReference type="Proteomes" id="UP000265703">
    <property type="component" value="Unassembled WGS sequence"/>
</dbReference>
<dbReference type="OrthoDB" id="2430626at2759"/>
<evidence type="ECO:0000313" key="1">
    <source>
        <dbReference type="EMBL" id="RIA96324.1"/>
    </source>
</evidence>
<comment type="caution">
    <text evidence="1">The sequence shown here is derived from an EMBL/GenBank/DDBJ whole genome shotgun (WGS) entry which is preliminary data.</text>
</comment>
<dbReference type="EMBL" id="QKYT01000046">
    <property type="protein sequence ID" value="RIA96324.1"/>
    <property type="molecule type" value="Genomic_DNA"/>
</dbReference>
<sequence>MVGKFKDKILDNVITESMHIWAKLYHYVLVDKFMMSKYKEVSKKDMTKNLVMQTEADPIILIYHDCLFEKKVFYTKNIGI</sequence>
<gene>
    <name evidence="1" type="ORF">C1645_815490</name>
</gene>
<dbReference type="AlphaFoldDB" id="A0A397TN72"/>
<evidence type="ECO:0000313" key="2">
    <source>
        <dbReference type="Proteomes" id="UP000265703"/>
    </source>
</evidence>
<proteinExistence type="predicted"/>
<protein>
    <submittedName>
        <fullName evidence="1">Uncharacterized protein</fullName>
    </submittedName>
</protein>
<reference evidence="1 2" key="1">
    <citation type="submission" date="2018-06" db="EMBL/GenBank/DDBJ databases">
        <title>Comparative genomics reveals the genomic features of Rhizophagus irregularis, R. cerebriforme, R. diaphanum and Gigaspora rosea, and their symbiotic lifestyle signature.</title>
        <authorList>
            <person name="Morin E."/>
            <person name="San Clemente H."/>
            <person name="Chen E.C.H."/>
            <person name="De La Providencia I."/>
            <person name="Hainaut M."/>
            <person name="Kuo A."/>
            <person name="Kohler A."/>
            <person name="Murat C."/>
            <person name="Tang N."/>
            <person name="Roy S."/>
            <person name="Loubradou J."/>
            <person name="Henrissat B."/>
            <person name="Grigoriev I.V."/>
            <person name="Corradi N."/>
            <person name="Roux C."/>
            <person name="Martin F.M."/>
        </authorList>
    </citation>
    <scope>NUCLEOTIDE SEQUENCE [LARGE SCALE GENOMIC DNA]</scope>
    <source>
        <strain evidence="1 2">DAOM 227022</strain>
    </source>
</reference>
<name>A0A397TN72_9GLOM</name>
<accession>A0A397TN72</accession>
<keyword evidence="2" id="KW-1185">Reference proteome</keyword>